<organism evidence="7">
    <name type="scientific">Chlorella variabilis</name>
    <name type="common">Green alga</name>
    <dbReference type="NCBI Taxonomy" id="554065"/>
    <lineage>
        <taxon>Eukaryota</taxon>
        <taxon>Viridiplantae</taxon>
        <taxon>Chlorophyta</taxon>
        <taxon>core chlorophytes</taxon>
        <taxon>Trebouxiophyceae</taxon>
        <taxon>Chlorellales</taxon>
        <taxon>Chlorellaceae</taxon>
        <taxon>Chlorella clade</taxon>
        <taxon>Chlorella</taxon>
    </lineage>
</organism>
<protein>
    <recommendedName>
        <fullName evidence="5">VWFA domain-containing protein</fullName>
    </recommendedName>
</protein>
<evidence type="ECO:0000259" key="5">
    <source>
        <dbReference type="PROSITE" id="PS50234"/>
    </source>
</evidence>
<dbReference type="OrthoDB" id="10256829at2759"/>
<dbReference type="InParanoid" id="E1Z8F4"/>
<sequence>MQGRSTWSLIALLALAAGLVAGRPLPVAEVASVHGPDGRQLLAEPSVVLALDAATSDVGPGLTSLENSEGDAAWGNPDDPAMTIQLHNAGYDQAYGGAVVFSSPPEGTAEAGSYGDGKPVGVRDGAWGDEFSALVWYKPGQLDAGANPVLLQVAGADELGDPRASATWRVAGFEDQTAQGSIPIKGFTAQPTYTADSLKDCWVQLAVVKSGPALEFYRDAQPAGTATAAYVVNDYGAEVLALGVDYSRLVEPGSNATGIDPAALSGPLGWLSGSIGAIEVHSRALTAAEIAAKYEGQSSRYSESLCSLESPKPPSTLDSSTAAVSGSGASGSVANTLTMTGGEELSGLQTDPVKQEQLKQAILASLNLPPGYTTDNIQINVVSVTQEGGRRRLQAPQTKVVVEYTLTATPEVQVEVLAKAEASVYLFIRVQQPAIPWWSGPTATICISDSEGACNVNTPPITPPVVIQDCSANVCFLLDGSKSLTNVDGWNDVVASARSIMYSLNDPAAVFDVFWFSNDVEKIGHATGAEVAANNSFVSMVVNTTPDAHGTWMAQAITTCQGVLLEEDTQASRTIVLITDGKPTDPQPTFEAADAAKARGIKMVVVGAGEIDYATLKALASGPQFVFANTNLDSSQLMLMADLASEGVCREEDK</sequence>
<dbReference type="InterPro" id="IPR002035">
    <property type="entry name" value="VWF_A"/>
</dbReference>
<dbReference type="SUPFAM" id="SSF49899">
    <property type="entry name" value="Concanavalin A-like lectins/glucanases"/>
    <property type="match status" value="1"/>
</dbReference>
<dbReference type="Gene3D" id="3.40.50.410">
    <property type="entry name" value="von Willebrand factor, type A domain"/>
    <property type="match status" value="1"/>
</dbReference>
<feature type="chain" id="PRO_5003155945" description="VWFA domain-containing protein" evidence="4">
    <location>
        <begin position="23"/>
        <end position="654"/>
    </location>
</feature>
<feature type="compositionally biased region" description="Low complexity" evidence="3">
    <location>
        <begin position="319"/>
        <end position="329"/>
    </location>
</feature>
<dbReference type="AlphaFoldDB" id="E1Z8F4"/>
<keyword evidence="7" id="KW-1185">Reference proteome</keyword>
<dbReference type="PROSITE" id="PS50234">
    <property type="entry name" value="VWFA"/>
    <property type="match status" value="1"/>
</dbReference>
<dbReference type="PANTHER" id="PTHR24020">
    <property type="entry name" value="COLLAGEN ALPHA"/>
    <property type="match status" value="1"/>
</dbReference>
<feature type="signal peptide" evidence="4">
    <location>
        <begin position="1"/>
        <end position="22"/>
    </location>
</feature>
<dbReference type="Gene3D" id="2.60.120.200">
    <property type="match status" value="1"/>
</dbReference>
<dbReference type="Pfam" id="PF00092">
    <property type="entry name" value="VWA"/>
    <property type="match status" value="1"/>
</dbReference>
<evidence type="ECO:0000313" key="7">
    <source>
        <dbReference type="Proteomes" id="UP000008141"/>
    </source>
</evidence>
<dbReference type="EMBL" id="GL433838">
    <property type="protein sequence ID" value="EFN58081.1"/>
    <property type="molecule type" value="Genomic_DNA"/>
</dbReference>
<feature type="region of interest" description="Disordered" evidence="3">
    <location>
        <begin position="305"/>
        <end position="329"/>
    </location>
</feature>
<proteinExistence type="inferred from homology"/>
<keyword evidence="1" id="KW-0379">Hydroxylation</keyword>
<reference evidence="6 7" key="1">
    <citation type="journal article" date="2010" name="Plant Cell">
        <title>The Chlorella variabilis NC64A genome reveals adaptation to photosymbiosis, coevolution with viruses, and cryptic sex.</title>
        <authorList>
            <person name="Blanc G."/>
            <person name="Duncan G."/>
            <person name="Agarkova I."/>
            <person name="Borodovsky M."/>
            <person name="Gurnon J."/>
            <person name="Kuo A."/>
            <person name="Lindquist E."/>
            <person name="Lucas S."/>
            <person name="Pangilinan J."/>
            <person name="Polle J."/>
            <person name="Salamov A."/>
            <person name="Terry A."/>
            <person name="Yamada T."/>
            <person name="Dunigan D.D."/>
            <person name="Grigoriev I.V."/>
            <person name="Claverie J.M."/>
            <person name="Van Etten J.L."/>
        </authorList>
    </citation>
    <scope>NUCLEOTIDE SEQUENCE [LARGE SCALE GENOMIC DNA]</scope>
    <source>
        <strain evidence="6 7">NC64A</strain>
    </source>
</reference>
<dbReference type="Proteomes" id="UP000008141">
    <property type="component" value="Unassembled WGS sequence"/>
</dbReference>
<keyword evidence="4" id="KW-0732">Signal</keyword>
<name>E1Z8F4_CHLVA</name>
<dbReference type="KEGG" id="cvr:CHLNCDRAFT_142385"/>
<evidence type="ECO:0000256" key="3">
    <source>
        <dbReference type="SAM" id="MobiDB-lite"/>
    </source>
</evidence>
<dbReference type="SUPFAM" id="SSF53300">
    <property type="entry name" value="vWA-like"/>
    <property type="match status" value="1"/>
</dbReference>
<feature type="domain" description="VWFA" evidence="5">
    <location>
        <begin position="473"/>
        <end position="648"/>
    </location>
</feature>
<dbReference type="InterPro" id="IPR050525">
    <property type="entry name" value="ECM_Assembly_Org"/>
</dbReference>
<evidence type="ECO:0000256" key="2">
    <source>
        <dbReference type="ARBA" id="ARBA00049648"/>
    </source>
</evidence>
<dbReference type="InterPro" id="IPR013320">
    <property type="entry name" value="ConA-like_dom_sf"/>
</dbReference>
<evidence type="ECO:0000313" key="6">
    <source>
        <dbReference type="EMBL" id="EFN58081.1"/>
    </source>
</evidence>
<gene>
    <name evidence="6" type="ORF">CHLNCDRAFT_142385</name>
</gene>
<accession>E1Z8F4</accession>
<dbReference type="InterPro" id="IPR036465">
    <property type="entry name" value="vWFA_dom_sf"/>
</dbReference>
<dbReference type="GeneID" id="17357721"/>
<evidence type="ECO:0000256" key="4">
    <source>
        <dbReference type="SAM" id="SignalP"/>
    </source>
</evidence>
<dbReference type="PANTHER" id="PTHR24020:SF49">
    <property type="entry name" value="COLLAGEN ALPHA-1(XXVIII) CHAIN"/>
    <property type="match status" value="1"/>
</dbReference>
<comment type="similarity">
    <text evidence="2">Belongs to the fibril-associated collagens with interrupted helices (FACIT) family.</text>
</comment>
<evidence type="ECO:0000256" key="1">
    <source>
        <dbReference type="ARBA" id="ARBA00023278"/>
    </source>
</evidence>
<dbReference type="Pfam" id="PF13385">
    <property type="entry name" value="Laminin_G_3"/>
    <property type="match status" value="1"/>
</dbReference>
<dbReference type="SMART" id="SM00327">
    <property type="entry name" value="VWA"/>
    <property type="match status" value="1"/>
</dbReference>
<dbReference type="RefSeq" id="XP_005850183.1">
    <property type="nucleotide sequence ID" value="XM_005850121.1"/>
</dbReference>